<keyword evidence="2" id="KW-1185">Reference proteome</keyword>
<accession>A0A6D2KKL4</accession>
<organism evidence="1 2">
    <name type="scientific">Microthlaspi erraticum</name>
    <dbReference type="NCBI Taxonomy" id="1685480"/>
    <lineage>
        <taxon>Eukaryota</taxon>
        <taxon>Viridiplantae</taxon>
        <taxon>Streptophyta</taxon>
        <taxon>Embryophyta</taxon>
        <taxon>Tracheophyta</taxon>
        <taxon>Spermatophyta</taxon>
        <taxon>Magnoliopsida</taxon>
        <taxon>eudicotyledons</taxon>
        <taxon>Gunneridae</taxon>
        <taxon>Pentapetalae</taxon>
        <taxon>rosids</taxon>
        <taxon>malvids</taxon>
        <taxon>Brassicales</taxon>
        <taxon>Brassicaceae</taxon>
        <taxon>Coluteocarpeae</taxon>
        <taxon>Microthlaspi</taxon>
    </lineage>
</organism>
<gene>
    <name evidence="1" type="ORF">MERR_LOCUS41012</name>
</gene>
<dbReference type="Gene3D" id="2.40.70.10">
    <property type="entry name" value="Acid Proteases"/>
    <property type="match status" value="1"/>
</dbReference>
<dbReference type="AlphaFoldDB" id="A0A6D2KKL4"/>
<protein>
    <submittedName>
        <fullName evidence="1">Uncharacterized protein</fullName>
    </submittedName>
</protein>
<reference evidence="1" key="1">
    <citation type="submission" date="2020-01" db="EMBL/GenBank/DDBJ databases">
        <authorList>
            <person name="Mishra B."/>
        </authorList>
    </citation>
    <scope>NUCLEOTIDE SEQUENCE [LARGE SCALE GENOMIC DNA]</scope>
</reference>
<comment type="caution">
    <text evidence="1">The sequence shown here is derived from an EMBL/GenBank/DDBJ whole genome shotgun (WGS) entry which is preliminary data.</text>
</comment>
<sequence>MPLTVARRLGFEKYKECHFSLILADRSVKLPVGMLEDMPLKVGNVVPTDFVVVEMDEEPKDPLILGRPFLATAGAIIDVRRGKIELNLGQDCKMVFNVKDVMKQPTINGESFYIETLEQLADDYLEELSVRISCSWL</sequence>
<proteinExistence type="predicted"/>
<dbReference type="InterPro" id="IPR021109">
    <property type="entry name" value="Peptidase_aspartic_dom_sf"/>
</dbReference>
<dbReference type="PANTHER" id="PTHR33067">
    <property type="entry name" value="RNA-DIRECTED DNA POLYMERASE-RELATED"/>
    <property type="match status" value="1"/>
</dbReference>
<evidence type="ECO:0000313" key="1">
    <source>
        <dbReference type="EMBL" id="CAA7053776.1"/>
    </source>
</evidence>
<name>A0A6D2KKL4_9BRAS</name>
<dbReference type="CDD" id="cd00303">
    <property type="entry name" value="retropepsin_like"/>
    <property type="match status" value="1"/>
</dbReference>
<dbReference type="EMBL" id="CACVBM020001550">
    <property type="protein sequence ID" value="CAA7053776.1"/>
    <property type="molecule type" value="Genomic_DNA"/>
</dbReference>
<dbReference type="Proteomes" id="UP000467841">
    <property type="component" value="Unassembled WGS sequence"/>
</dbReference>
<dbReference type="OrthoDB" id="1111948at2759"/>
<evidence type="ECO:0000313" key="2">
    <source>
        <dbReference type="Proteomes" id="UP000467841"/>
    </source>
</evidence>
<dbReference type="PANTHER" id="PTHR33067:SF31">
    <property type="entry name" value="RNA-DIRECTED DNA POLYMERASE"/>
    <property type="match status" value="1"/>
</dbReference>